<keyword evidence="3" id="KW-0732">Signal</keyword>
<evidence type="ECO:0000256" key="2">
    <source>
        <dbReference type="ARBA" id="ARBA00022737"/>
    </source>
</evidence>
<dbReference type="PROSITE" id="PS50206">
    <property type="entry name" value="RHODANESE_3"/>
    <property type="match status" value="2"/>
</dbReference>
<proteinExistence type="predicted"/>
<dbReference type="CDD" id="cd01448">
    <property type="entry name" value="TST_Repeat_1"/>
    <property type="match status" value="1"/>
</dbReference>
<dbReference type="SUPFAM" id="SSF52821">
    <property type="entry name" value="Rhodanese/Cell cycle control phosphatase"/>
    <property type="match status" value="2"/>
</dbReference>
<dbReference type="RefSeq" id="WP_106229727.1">
    <property type="nucleotide sequence ID" value="NZ_PVTM01000003.1"/>
</dbReference>
<evidence type="ECO:0000256" key="3">
    <source>
        <dbReference type="SAM" id="SignalP"/>
    </source>
</evidence>
<gene>
    <name evidence="5" type="ORF">BCL64_10374</name>
</gene>
<feature type="domain" description="Rhodanese" evidence="4">
    <location>
        <begin position="37"/>
        <end position="158"/>
    </location>
</feature>
<keyword evidence="2" id="KW-0677">Repeat</keyword>
<keyword evidence="5" id="KW-0670">Pyruvate</keyword>
<comment type="caution">
    <text evidence="5">The sequence shown here is derived from an EMBL/GenBank/DDBJ whole genome shotgun (WGS) entry which is preliminary data.</text>
</comment>
<dbReference type="EMBL" id="PVTM01000003">
    <property type="protein sequence ID" value="PRY72595.1"/>
    <property type="molecule type" value="Genomic_DNA"/>
</dbReference>
<dbReference type="CDD" id="cd01449">
    <property type="entry name" value="TST_Repeat_2"/>
    <property type="match status" value="1"/>
</dbReference>
<feature type="signal peptide" evidence="3">
    <location>
        <begin position="1"/>
        <end position="20"/>
    </location>
</feature>
<reference evidence="5 6" key="1">
    <citation type="submission" date="2018-03" db="EMBL/GenBank/DDBJ databases">
        <title>Comparative analysis of microorganisms from saline springs in Andes Mountain Range, Colombia.</title>
        <authorList>
            <person name="Rubin E."/>
        </authorList>
    </citation>
    <scope>NUCLEOTIDE SEQUENCE [LARGE SCALE GENOMIC DNA]</scope>
    <source>
        <strain evidence="5 6">USBA 854</strain>
    </source>
</reference>
<dbReference type="InterPro" id="IPR001763">
    <property type="entry name" value="Rhodanese-like_dom"/>
</dbReference>
<dbReference type="InterPro" id="IPR045078">
    <property type="entry name" value="TST/MPST-like"/>
</dbReference>
<dbReference type="Gene3D" id="3.40.250.10">
    <property type="entry name" value="Rhodanese-like domain"/>
    <property type="match status" value="2"/>
</dbReference>
<protein>
    <submittedName>
        <fullName evidence="5">Thiosulfate/3-mercaptopyruvate sulfurtransferase</fullName>
    </submittedName>
</protein>
<dbReference type="Pfam" id="PF00581">
    <property type="entry name" value="Rhodanese"/>
    <property type="match status" value="2"/>
</dbReference>
<dbReference type="GO" id="GO:0004792">
    <property type="term" value="F:thiosulfate-cyanide sulfurtransferase activity"/>
    <property type="evidence" value="ECO:0007669"/>
    <property type="project" value="TreeGrafter"/>
</dbReference>
<dbReference type="PANTHER" id="PTHR11364">
    <property type="entry name" value="THIOSULFATE SULFERTANSFERASE"/>
    <property type="match status" value="1"/>
</dbReference>
<dbReference type="SMART" id="SM00450">
    <property type="entry name" value="RHOD"/>
    <property type="match status" value="2"/>
</dbReference>
<dbReference type="AlphaFoldDB" id="A0A2T0VQD4"/>
<accession>A0A2T0VQD4</accession>
<name>A0A2T0VQD4_9GAMM</name>
<evidence type="ECO:0000256" key="1">
    <source>
        <dbReference type="ARBA" id="ARBA00022679"/>
    </source>
</evidence>
<sequence>MKRTLLLAAGTLALAGPAHALHPAPLVDAAWLDSKLGSDDLVVLDVRSAIDDGGDRASFEAARIPGSRYSSYTDAGWREDRDGVAGLMPAVDDLEALIGGLGIDNDDTVVVVSGGTGPTDFGSAARVYWTFKALGHDEVTILNGGFAGWEQQGFEVASGTASDPATADFSATLQEQLLATTEEVEAAREADETTLVDARPPAFYRGETQSPAARVPGTIPGSVNLPHDGSLEARDGAYYLQPDSLKARIDELGLDQEAPTVAFCNTGHWAASGWFQLSEIGGLKNTTMYDGSMAAWTRDDDRPVHLAERGTVSVGELAE</sequence>
<dbReference type="PANTHER" id="PTHR11364:SF27">
    <property type="entry name" value="SULFURTRANSFERASE"/>
    <property type="match status" value="1"/>
</dbReference>
<keyword evidence="6" id="KW-1185">Reference proteome</keyword>
<evidence type="ECO:0000259" key="4">
    <source>
        <dbReference type="PROSITE" id="PS50206"/>
    </source>
</evidence>
<feature type="chain" id="PRO_5015491566" evidence="3">
    <location>
        <begin position="21"/>
        <end position="319"/>
    </location>
</feature>
<feature type="domain" description="Rhodanese" evidence="4">
    <location>
        <begin position="189"/>
        <end position="305"/>
    </location>
</feature>
<organism evidence="5 6">
    <name type="scientific">Halomonas ventosae</name>
    <dbReference type="NCBI Taxonomy" id="229007"/>
    <lineage>
        <taxon>Bacteria</taxon>
        <taxon>Pseudomonadati</taxon>
        <taxon>Pseudomonadota</taxon>
        <taxon>Gammaproteobacteria</taxon>
        <taxon>Oceanospirillales</taxon>
        <taxon>Halomonadaceae</taxon>
        <taxon>Halomonas</taxon>
    </lineage>
</organism>
<evidence type="ECO:0000313" key="6">
    <source>
        <dbReference type="Proteomes" id="UP000239896"/>
    </source>
</evidence>
<keyword evidence="1 5" id="KW-0808">Transferase</keyword>
<evidence type="ECO:0000313" key="5">
    <source>
        <dbReference type="EMBL" id="PRY72595.1"/>
    </source>
</evidence>
<dbReference type="InterPro" id="IPR036873">
    <property type="entry name" value="Rhodanese-like_dom_sf"/>
</dbReference>
<dbReference type="Proteomes" id="UP000239896">
    <property type="component" value="Unassembled WGS sequence"/>
</dbReference>